<organism evidence="4 5">
    <name type="scientific">Tahibacter aquaticus</name>
    <dbReference type="NCBI Taxonomy" id="520092"/>
    <lineage>
        <taxon>Bacteria</taxon>
        <taxon>Pseudomonadati</taxon>
        <taxon>Pseudomonadota</taxon>
        <taxon>Gammaproteobacteria</taxon>
        <taxon>Lysobacterales</taxon>
        <taxon>Rhodanobacteraceae</taxon>
        <taxon>Tahibacter</taxon>
    </lineage>
</organism>
<dbReference type="AlphaFoldDB" id="A0A4R6YQL5"/>
<feature type="transmembrane region" description="Helical" evidence="3">
    <location>
        <begin position="399"/>
        <end position="421"/>
    </location>
</feature>
<dbReference type="OrthoDB" id="5524449at2"/>
<keyword evidence="1" id="KW-0143">Chaperone</keyword>
<reference evidence="4 5" key="1">
    <citation type="submission" date="2019-03" db="EMBL/GenBank/DDBJ databases">
        <title>Genomic Encyclopedia of Type Strains, Phase IV (KMG-IV): sequencing the most valuable type-strain genomes for metagenomic binning, comparative biology and taxonomic classification.</title>
        <authorList>
            <person name="Goeker M."/>
        </authorList>
    </citation>
    <scope>NUCLEOTIDE SEQUENCE [LARGE SCALE GENOMIC DNA]</scope>
    <source>
        <strain evidence="4 5">DSM 21667</strain>
    </source>
</reference>
<evidence type="ECO:0000313" key="5">
    <source>
        <dbReference type="Proteomes" id="UP000295293"/>
    </source>
</evidence>
<comment type="caution">
    <text evidence="4">The sequence shown here is derived from an EMBL/GenBank/DDBJ whole genome shotgun (WGS) entry which is preliminary data.</text>
</comment>
<dbReference type="InterPro" id="IPR036869">
    <property type="entry name" value="J_dom_sf"/>
</dbReference>
<evidence type="ECO:0000313" key="4">
    <source>
        <dbReference type="EMBL" id="TDR40012.1"/>
    </source>
</evidence>
<protein>
    <recommendedName>
        <fullName evidence="6">J domain-containing protein</fullName>
    </recommendedName>
</protein>
<accession>A0A4R6YQL5</accession>
<keyword evidence="3" id="KW-1133">Transmembrane helix</keyword>
<dbReference type="RefSeq" id="WP_133820502.1">
    <property type="nucleotide sequence ID" value="NZ_SNZH01000014.1"/>
</dbReference>
<dbReference type="SUPFAM" id="SSF46565">
    <property type="entry name" value="Chaperone J-domain"/>
    <property type="match status" value="1"/>
</dbReference>
<feature type="transmembrane region" description="Helical" evidence="3">
    <location>
        <begin position="362"/>
        <end position="379"/>
    </location>
</feature>
<evidence type="ECO:0000256" key="2">
    <source>
        <dbReference type="SAM" id="MobiDB-lite"/>
    </source>
</evidence>
<keyword evidence="3" id="KW-0472">Membrane</keyword>
<name>A0A4R6YQL5_9GAMM</name>
<evidence type="ECO:0000256" key="1">
    <source>
        <dbReference type="ARBA" id="ARBA00023186"/>
    </source>
</evidence>
<feature type="transmembrane region" description="Helical" evidence="3">
    <location>
        <begin position="512"/>
        <end position="531"/>
    </location>
</feature>
<evidence type="ECO:0008006" key="6">
    <source>
        <dbReference type="Google" id="ProtNLM"/>
    </source>
</evidence>
<feature type="transmembrane region" description="Helical" evidence="3">
    <location>
        <begin position="479"/>
        <end position="500"/>
    </location>
</feature>
<sequence>MSAAWAFHCLQLSPDADLRTIRRRYSELLKINRPEDNPQGFQQLRAAYEICLAFAREGAEQGDLPAARDSAAGPALQNEAEQHATERPAVALAAGLPDDSANAADAIDVVDAGTPAQDCDAAIEAHPPEPAPRPRTSPTFIEVDNLSEAELARAPAMRPAAAVVDELLHVDARADTDAVARWLVQCPEVLSLVTRDAVELELLHRMTGGARLSVRGLEVLGATFGWRQLGFERRLLQQGLAPAQLDTVLQGLGQARAEAEFTAHLAAGKALGNAGSWNFGAEGQLRDLQRLHAKRGETPRFAQALLPGRVDRAYRLIQLYTQRYGASSALQIFGREATAFWTSLHPENGINRRLYRLRLSQVSLIVLLLYLVLPLAYLFPSTLSGAQKLDALGQWSEAWLLRIWPIVLAVVTAHALLRYYGQNRERLGYLKQQALRALLPWLAPRRALPLQLGLAPLLIASGHFVGTALPFALGLMLSSLFGVAALSTALIGGIAVGALLSPHWPWPASNTFIPAMVCICLLIAWTVDWLSGTGAVRQQAKQDAQWQQPAR</sequence>
<dbReference type="EMBL" id="SNZH01000014">
    <property type="protein sequence ID" value="TDR40012.1"/>
    <property type="molecule type" value="Genomic_DNA"/>
</dbReference>
<gene>
    <name evidence="4" type="ORF">DFR29_11464</name>
</gene>
<keyword evidence="3" id="KW-0812">Transmembrane</keyword>
<keyword evidence="5" id="KW-1185">Reference proteome</keyword>
<feature type="region of interest" description="Disordered" evidence="2">
    <location>
        <begin position="63"/>
        <end position="86"/>
    </location>
</feature>
<evidence type="ECO:0000256" key="3">
    <source>
        <dbReference type="SAM" id="Phobius"/>
    </source>
</evidence>
<dbReference type="Proteomes" id="UP000295293">
    <property type="component" value="Unassembled WGS sequence"/>
</dbReference>
<proteinExistence type="predicted"/>